<sequence length="312" mass="34762">MWESANAKLTLHLHFPTSPPVQQTQSRVTFKASGFMFAGRRGVDAHSHIWGERFAYTLSLVPPLPPSLCKSETGADFSLSFQQPYPHLPREEERVGGGLLRLYDPAQCRRCQLPPLFGWEDEHKAWWRSNLGPPTLSRQADPTFLALKSKLEVAAWPSGTQWPSLPLLSLLPPSSRLVTKLREWAACSRVLSHPATSNACPRPHRIAALSLCASLGRCMQCCVMADAPRPSSARPSQMWASWLGAFALQPVATSPLLANVGWSLQVMRVEVLLEVARERLRPAERRTEHLRVAVAGHAFRSAETPFVTQHCR</sequence>
<gene>
    <name evidence="1" type="ORF">CPB84DRAFT_1752399</name>
</gene>
<accession>A0A9P5N9H4</accession>
<evidence type="ECO:0000313" key="1">
    <source>
        <dbReference type="EMBL" id="KAF8876520.1"/>
    </source>
</evidence>
<comment type="caution">
    <text evidence="1">The sequence shown here is derived from an EMBL/GenBank/DDBJ whole genome shotgun (WGS) entry which is preliminary data.</text>
</comment>
<reference evidence="1" key="1">
    <citation type="submission" date="2020-11" db="EMBL/GenBank/DDBJ databases">
        <authorList>
            <consortium name="DOE Joint Genome Institute"/>
            <person name="Ahrendt S."/>
            <person name="Riley R."/>
            <person name="Andreopoulos W."/>
            <person name="LaButti K."/>
            <person name="Pangilinan J."/>
            <person name="Ruiz-duenas F.J."/>
            <person name="Barrasa J.M."/>
            <person name="Sanchez-Garcia M."/>
            <person name="Camarero S."/>
            <person name="Miyauchi S."/>
            <person name="Serrano A."/>
            <person name="Linde D."/>
            <person name="Babiker R."/>
            <person name="Drula E."/>
            <person name="Ayuso-Fernandez I."/>
            <person name="Pacheco R."/>
            <person name="Padilla G."/>
            <person name="Ferreira P."/>
            <person name="Barriuso J."/>
            <person name="Kellner H."/>
            <person name="Castanera R."/>
            <person name="Alfaro M."/>
            <person name="Ramirez L."/>
            <person name="Pisabarro A.G."/>
            <person name="Kuo A."/>
            <person name="Tritt A."/>
            <person name="Lipzen A."/>
            <person name="He G."/>
            <person name="Yan M."/>
            <person name="Ng V."/>
            <person name="Cullen D."/>
            <person name="Martin F."/>
            <person name="Rosso M.-N."/>
            <person name="Henrissat B."/>
            <person name="Hibbett D."/>
            <person name="Martinez A.T."/>
            <person name="Grigoriev I.V."/>
        </authorList>
    </citation>
    <scope>NUCLEOTIDE SEQUENCE</scope>
    <source>
        <strain evidence="1">AH 44721</strain>
    </source>
</reference>
<proteinExistence type="predicted"/>
<organism evidence="1 2">
    <name type="scientific">Gymnopilus junonius</name>
    <name type="common">Spectacular rustgill mushroom</name>
    <name type="synonym">Gymnopilus spectabilis subsp. junonius</name>
    <dbReference type="NCBI Taxonomy" id="109634"/>
    <lineage>
        <taxon>Eukaryota</taxon>
        <taxon>Fungi</taxon>
        <taxon>Dikarya</taxon>
        <taxon>Basidiomycota</taxon>
        <taxon>Agaricomycotina</taxon>
        <taxon>Agaricomycetes</taxon>
        <taxon>Agaricomycetidae</taxon>
        <taxon>Agaricales</taxon>
        <taxon>Agaricineae</taxon>
        <taxon>Hymenogastraceae</taxon>
        <taxon>Gymnopilus</taxon>
    </lineage>
</organism>
<dbReference type="AlphaFoldDB" id="A0A9P5N9H4"/>
<keyword evidence="2" id="KW-1185">Reference proteome</keyword>
<dbReference type="EMBL" id="JADNYJ010000181">
    <property type="protein sequence ID" value="KAF8876520.1"/>
    <property type="molecule type" value="Genomic_DNA"/>
</dbReference>
<protein>
    <submittedName>
        <fullName evidence="1">Uncharacterized protein</fullName>
    </submittedName>
</protein>
<dbReference type="Proteomes" id="UP000724874">
    <property type="component" value="Unassembled WGS sequence"/>
</dbReference>
<name>A0A9P5N9H4_GYMJU</name>
<evidence type="ECO:0000313" key="2">
    <source>
        <dbReference type="Proteomes" id="UP000724874"/>
    </source>
</evidence>
<dbReference type="OrthoDB" id="10651725at2759"/>